<feature type="domain" description="Major facilitator superfamily (MFS) profile" evidence="4">
    <location>
        <begin position="45"/>
        <end position="456"/>
    </location>
</feature>
<comment type="caution">
    <text evidence="5">The sequence shown here is derived from an EMBL/GenBank/DDBJ whole genome shotgun (WGS) entry which is preliminary data.</text>
</comment>
<name>A0AAN7UBD6_9PEZI</name>
<keyword evidence="3" id="KW-0472">Membrane</keyword>
<feature type="transmembrane region" description="Helical" evidence="3">
    <location>
        <begin position="87"/>
        <end position="105"/>
    </location>
</feature>
<comment type="subcellular location">
    <subcellularLocation>
        <location evidence="1">Membrane</location>
        <topology evidence="1">Multi-pass membrane protein</topology>
    </subcellularLocation>
</comment>
<feature type="transmembrane region" description="Helical" evidence="3">
    <location>
        <begin position="339"/>
        <end position="358"/>
    </location>
</feature>
<feature type="transmembrane region" description="Helical" evidence="3">
    <location>
        <begin position="364"/>
        <end position="385"/>
    </location>
</feature>
<evidence type="ECO:0000256" key="1">
    <source>
        <dbReference type="ARBA" id="ARBA00004141"/>
    </source>
</evidence>
<feature type="transmembrane region" description="Helical" evidence="3">
    <location>
        <begin position="141"/>
        <end position="162"/>
    </location>
</feature>
<dbReference type="PANTHER" id="PTHR11360:SF252">
    <property type="entry name" value="MAJOR FACILITATOR SUPERFAMILY (MFS) PROFILE DOMAIN-CONTAINING PROTEIN-RELATED"/>
    <property type="match status" value="1"/>
</dbReference>
<dbReference type="PROSITE" id="PS50850">
    <property type="entry name" value="MFS"/>
    <property type="match status" value="1"/>
</dbReference>
<dbReference type="InterPro" id="IPR020846">
    <property type="entry name" value="MFS_dom"/>
</dbReference>
<sequence>MNVMAVKSDIEKDVQCGGPSVEQGQTRMSLSLETPEPQPVERNPLDYLTVVGLFFVYLTTLGQLNSFSAYQDYYEENLLSTYSPSTISWVGTSQVFLLGTVGLLSGAMYDRGCLRQAIIPGFVFVVLGLLLLSFSRQFWHVLLSQGFLVGIGGGLLYVPAIAIVSHNFTARSELALAIAGTGASIGGIIWPISFRRLLASIGFAWANRIITLIVLVLAVGSYFALMIHSRLNCDHFFNMFARRPKTEKMNEGNIPVTENGYLSMLRTAFKGQGYQFLCIGIFFTFFGYWIPLFYIVPYATRSLDTSPTYAPNLLAILNAGSLFGRVIPTTVSHKVGVANVLLVGVAAMGVVILAWIGVESVAGITVWSVFLGFTTGSIITMPNPVASRLSQVSNTGLRIGIMWAVAAVAELIGPPIAGALLTQRNGKASYLGCQLFGGVSVLIGAIFLTVPAWRIYRNGMSE</sequence>
<comment type="similarity">
    <text evidence="2">Belongs to the major facilitator superfamily. Monocarboxylate porter (TC 2.A.1.13) family.</text>
</comment>
<dbReference type="SUPFAM" id="SSF103473">
    <property type="entry name" value="MFS general substrate transporter"/>
    <property type="match status" value="1"/>
</dbReference>
<dbReference type="EMBL" id="JAWHQM010000002">
    <property type="protein sequence ID" value="KAK5625408.1"/>
    <property type="molecule type" value="Genomic_DNA"/>
</dbReference>
<dbReference type="InterPro" id="IPR036259">
    <property type="entry name" value="MFS_trans_sf"/>
</dbReference>
<dbReference type="Gene3D" id="1.20.1250.20">
    <property type="entry name" value="MFS general substrate transporter like domains"/>
    <property type="match status" value="2"/>
</dbReference>
<accession>A0AAN7UBD6</accession>
<organism evidence="5 6">
    <name type="scientific">Xylaria bambusicola</name>
    <dbReference type="NCBI Taxonomy" id="326684"/>
    <lineage>
        <taxon>Eukaryota</taxon>
        <taxon>Fungi</taxon>
        <taxon>Dikarya</taxon>
        <taxon>Ascomycota</taxon>
        <taxon>Pezizomycotina</taxon>
        <taxon>Sordariomycetes</taxon>
        <taxon>Xylariomycetidae</taxon>
        <taxon>Xylariales</taxon>
        <taxon>Xylariaceae</taxon>
        <taxon>Xylaria</taxon>
    </lineage>
</organism>
<feature type="transmembrane region" description="Helical" evidence="3">
    <location>
        <begin position="308"/>
        <end position="327"/>
    </location>
</feature>
<keyword evidence="6" id="KW-1185">Reference proteome</keyword>
<reference evidence="5 6" key="1">
    <citation type="submission" date="2023-10" db="EMBL/GenBank/DDBJ databases">
        <title>Draft genome sequence of Xylaria bambusicola isolate GMP-LS, the root and basal stem rot pathogen of sugarcane in Indonesia.</title>
        <authorList>
            <person name="Selvaraj P."/>
            <person name="Muralishankar V."/>
            <person name="Muruganantham S."/>
            <person name="Sp S."/>
            <person name="Haryani S."/>
            <person name="Lau K.J.X."/>
            <person name="Naqvi N.I."/>
        </authorList>
    </citation>
    <scope>NUCLEOTIDE SEQUENCE [LARGE SCALE GENOMIC DNA]</scope>
    <source>
        <strain evidence="5">GMP-LS</strain>
    </source>
</reference>
<feature type="transmembrane region" description="Helical" evidence="3">
    <location>
        <begin position="47"/>
        <end position="67"/>
    </location>
</feature>
<evidence type="ECO:0000256" key="3">
    <source>
        <dbReference type="SAM" id="Phobius"/>
    </source>
</evidence>
<evidence type="ECO:0000313" key="6">
    <source>
        <dbReference type="Proteomes" id="UP001305414"/>
    </source>
</evidence>
<protein>
    <recommendedName>
        <fullName evidence="4">Major facilitator superfamily (MFS) profile domain-containing protein</fullName>
    </recommendedName>
</protein>
<keyword evidence="3" id="KW-0812">Transmembrane</keyword>
<feature type="transmembrane region" description="Helical" evidence="3">
    <location>
        <begin position="117"/>
        <end position="135"/>
    </location>
</feature>
<keyword evidence="3" id="KW-1133">Transmembrane helix</keyword>
<gene>
    <name evidence="5" type="ORF">RRF57_001124</name>
</gene>
<feature type="transmembrane region" description="Helical" evidence="3">
    <location>
        <begin position="174"/>
        <end position="193"/>
    </location>
</feature>
<dbReference type="InterPro" id="IPR011701">
    <property type="entry name" value="MFS"/>
</dbReference>
<feature type="transmembrane region" description="Helical" evidence="3">
    <location>
        <begin position="205"/>
        <end position="225"/>
    </location>
</feature>
<dbReference type="InterPro" id="IPR050327">
    <property type="entry name" value="Proton-linked_MCT"/>
</dbReference>
<evidence type="ECO:0000259" key="4">
    <source>
        <dbReference type="PROSITE" id="PS50850"/>
    </source>
</evidence>
<proteinExistence type="inferred from homology"/>
<evidence type="ECO:0000313" key="5">
    <source>
        <dbReference type="EMBL" id="KAK5625408.1"/>
    </source>
</evidence>
<feature type="transmembrane region" description="Helical" evidence="3">
    <location>
        <begin position="429"/>
        <end position="453"/>
    </location>
</feature>
<dbReference type="AlphaFoldDB" id="A0AAN7UBD6"/>
<dbReference type="PANTHER" id="PTHR11360">
    <property type="entry name" value="MONOCARBOXYLATE TRANSPORTER"/>
    <property type="match status" value="1"/>
</dbReference>
<feature type="transmembrane region" description="Helical" evidence="3">
    <location>
        <begin position="274"/>
        <end position="296"/>
    </location>
</feature>
<dbReference type="Proteomes" id="UP001305414">
    <property type="component" value="Unassembled WGS sequence"/>
</dbReference>
<dbReference type="GO" id="GO:0022857">
    <property type="term" value="F:transmembrane transporter activity"/>
    <property type="evidence" value="ECO:0007669"/>
    <property type="project" value="InterPro"/>
</dbReference>
<dbReference type="Pfam" id="PF07690">
    <property type="entry name" value="MFS_1"/>
    <property type="match status" value="2"/>
</dbReference>
<feature type="transmembrane region" description="Helical" evidence="3">
    <location>
        <begin position="397"/>
        <end position="417"/>
    </location>
</feature>
<dbReference type="GO" id="GO:0016020">
    <property type="term" value="C:membrane"/>
    <property type="evidence" value="ECO:0007669"/>
    <property type="project" value="UniProtKB-SubCell"/>
</dbReference>
<evidence type="ECO:0000256" key="2">
    <source>
        <dbReference type="ARBA" id="ARBA00006727"/>
    </source>
</evidence>